<keyword evidence="1" id="KW-0812">Transmembrane</keyword>
<feature type="transmembrane region" description="Helical" evidence="1">
    <location>
        <begin position="26"/>
        <end position="53"/>
    </location>
</feature>
<evidence type="ECO:0000313" key="3">
    <source>
        <dbReference type="Proteomes" id="UP001595579"/>
    </source>
</evidence>
<proteinExistence type="predicted"/>
<accession>A0ABV7LKF6</accession>
<comment type="caution">
    <text evidence="2">The sequence shown here is derived from an EMBL/GenBank/DDBJ whole genome shotgun (WGS) entry which is preliminary data.</text>
</comment>
<feature type="transmembrane region" description="Helical" evidence="1">
    <location>
        <begin position="96"/>
        <end position="113"/>
    </location>
</feature>
<keyword evidence="1" id="KW-1133">Transmembrane helix</keyword>
<reference evidence="3" key="1">
    <citation type="journal article" date="2019" name="Int. J. Syst. Evol. Microbiol.">
        <title>The Global Catalogue of Microorganisms (GCM) 10K type strain sequencing project: providing services to taxonomists for standard genome sequencing and annotation.</title>
        <authorList>
            <consortium name="The Broad Institute Genomics Platform"/>
            <consortium name="The Broad Institute Genome Sequencing Center for Infectious Disease"/>
            <person name="Wu L."/>
            <person name="Ma J."/>
        </authorList>
    </citation>
    <scope>NUCLEOTIDE SEQUENCE [LARGE SCALE GENOMIC DNA]</scope>
    <source>
        <strain evidence="3">CECT 7698</strain>
    </source>
</reference>
<keyword evidence="1" id="KW-0472">Membrane</keyword>
<gene>
    <name evidence="2" type="ORF">ACFOEV_03435</name>
</gene>
<dbReference type="Proteomes" id="UP001595579">
    <property type="component" value="Unassembled WGS sequence"/>
</dbReference>
<evidence type="ECO:0000313" key="2">
    <source>
        <dbReference type="EMBL" id="MFC3282656.1"/>
    </source>
</evidence>
<feature type="transmembrane region" description="Helical" evidence="1">
    <location>
        <begin position="59"/>
        <end position="84"/>
    </location>
</feature>
<evidence type="ECO:0000256" key="1">
    <source>
        <dbReference type="SAM" id="Phobius"/>
    </source>
</evidence>
<name>A0ABV7LKF6_9GAMM</name>
<dbReference type="EMBL" id="JBHRUG010000007">
    <property type="protein sequence ID" value="MFC3282656.1"/>
    <property type="molecule type" value="Genomic_DNA"/>
</dbReference>
<protein>
    <submittedName>
        <fullName evidence="2">Uncharacterized protein</fullName>
    </submittedName>
</protein>
<keyword evidence="3" id="KW-1185">Reference proteome</keyword>
<organism evidence="2 3">
    <name type="scientific">Litchfieldella rifensis</name>
    <dbReference type="NCBI Taxonomy" id="762643"/>
    <lineage>
        <taxon>Bacteria</taxon>
        <taxon>Pseudomonadati</taxon>
        <taxon>Pseudomonadota</taxon>
        <taxon>Gammaproteobacteria</taxon>
        <taxon>Oceanospirillales</taxon>
        <taxon>Halomonadaceae</taxon>
        <taxon>Litchfieldella</taxon>
    </lineage>
</organism>
<dbReference type="RefSeq" id="WP_386771624.1">
    <property type="nucleotide sequence ID" value="NZ_JBHRUG010000007.1"/>
</dbReference>
<sequence>MNDSENMYDPEVGARDRDVEKRKNKLSVGFVVFLIATIILVTLSSLASFSLAFVQSGNIATAIGSVIGHSHFFPLVTIAIASFWQSMRNMRSRTKIYFFWSILTLLAALSQWAKYLTSGLSALG</sequence>